<dbReference type="Pfam" id="PF17811">
    <property type="entry name" value="JHD"/>
    <property type="match status" value="1"/>
</dbReference>
<dbReference type="SMART" id="SM00558">
    <property type="entry name" value="JmjC"/>
    <property type="match status" value="1"/>
</dbReference>
<keyword evidence="20" id="KW-1185">Reference proteome</keyword>
<keyword evidence="9" id="KW-0223">Dioxygenase</keyword>
<evidence type="ECO:0000256" key="14">
    <source>
        <dbReference type="ARBA" id="ARBA00023242"/>
    </source>
</evidence>
<evidence type="ECO:0000256" key="4">
    <source>
        <dbReference type="ARBA" id="ARBA00013246"/>
    </source>
</evidence>
<feature type="domain" description="JmjC" evidence="18">
    <location>
        <begin position="116"/>
        <end position="284"/>
    </location>
</feature>
<evidence type="ECO:0000256" key="6">
    <source>
        <dbReference type="ARBA" id="ARBA00022771"/>
    </source>
</evidence>
<organism evidence="19 20">
    <name type="scientific">Oryzias sinensis</name>
    <name type="common">Chinese medaka</name>
    <dbReference type="NCBI Taxonomy" id="183150"/>
    <lineage>
        <taxon>Eukaryota</taxon>
        <taxon>Metazoa</taxon>
        <taxon>Chordata</taxon>
        <taxon>Craniata</taxon>
        <taxon>Vertebrata</taxon>
        <taxon>Euteleostomi</taxon>
        <taxon>Actinopterygii</taxon>
        <taxon>Neopterygii</taxon>
        <taxon>Teleostei</taxon>
        <taxon>Neoteleostei</taxon>
        <taxon>Acanthomorphata</taxon>
        <taxon>Ovalentaria</taxon>
        <taxon>Atherinomorphae</taxon>
        <taxon>Beloniformes</taxon>
        <taxon>Adrianichthyidae</taxon>
        <taxon>Oryziinae</taxon>
        <taxon>Oryzias</taxon>
    </lineage>
</organism>
<protein>
    <recommendedName>
        <fullName evidence="4">[histone H3]-dimethyl-L-lysine(36) demethylase</fullName>
        <ecNumber evidence="4">1.14.11.27</ecNumber>
    </recommendedName>
</protein>
<reference evidence="19" key="2">
    <citation type="submission" date="2025-09" db="UniProtKB">
        <authorList>
            <consortium name="Ensembl"/>
        </authorList>
    </citation>
    <scope>IDENTIFICATION</scope>
</reference>
<evidence type="ECO:0000256" key="15">
    <source>
        <dbReference type="ARBA" id="ARBA00047915"/>
    </source>
</evidence>
<evidence type="ECO:0000256" key="9">
    <source>
        <dbReference type="ARBA" id="ARBA00022964"/>
    </source>
</evidence>
<dbReference type="SUPFAM" id="SSF51197">
    <property type="entry name" value="Clavaminate synthase-like"/>
    <property type="match status" value="1"/>
</dbReference>
<evidence type="ECO:0000256" key="1">
    <source>
        <dbReference type="ARBA" id="ARBA00001954"/>
    </source>
</evidence>
<dbReference type="GO" id="GO:0005634">
    <property type="term" value="C:nucleus"/>
    <property type="evidence" value="ECO:0007669"/>
    <property type="project" value="UniProtKB-SubCell"/>
</dbReference>
<evidence type="ECO:0000259" key="18">
    <source>
        <dbReference type="PROSITE" id="PS51184"/>
    </source>
</evidence>
<keyword evidence="8" id="KW-0156">Chromatin regulator</keyword>
<keyword evidence="10" id="KW-0560">Oxidoreductase</keyword>
<evidence type="ECO:0000256" key="11">
    <source>
        <dbReference type="ARBA" id="ARBA00023004"/>
    </source>
</evidence>
<dbReference type="SUPFAM" id="SSF52047">
    <property type="entry name" value="RNI-like"/>
    <property type="match status" value="1"/>
</dbReference>
<dbReference type="InterPro" id="IPR002857">
    <property type="entry name" value="Znf_CXXC"/>
</dbReference>
<feature type="domain" description="CXXC-type" evidence="17">
    <location>
        <begin position="450"/>
        <end position="498"/>
    </location>
</feature>
<keyword evidence="12" id="KW-0805">Transcription regulation</keyword>
<evidence type="ECO:0000256" key="10">
    <source>
        <dbReference type="ARBA" id="ARBA00023002"/>
    </source>
</evidence>
<sequence length="824" mass="94341">MLISRLTFYLDIVILVFDDLFLSLVLCLDFTFEYIQREGLRDPIVFETSDGLGLQMPDSDFSVSDVKLFVGSRRIVDVMDVNTQKGIEMSMAQWRRYYETPPSEREKLYNVISLEFSHTRLENLVKRPASVDLIDWVDNMWPRHLKERQRDSTNAIIDMHYPKVQKYCLMSVQGCFTDFHIDFGGTSVWYHILRGGKVFWLIPPTPQNLEMYENWVLSGKQGDIFLGDKCCDCQRIELKQGNTFIIPSGWIHAVYTPEDTLVFGGNFLHSFNIPMQLNIYNIEDRTRVPAKFRYPFYYEMCWYVLERYLYCLTNISHLTPEFQKYSLGIVSDPSRNEAVEGFDSDMENEIKVKEEEFHQDQKAHLITPRHVLTPFELEGLWNLLGKLEELPSHKKCVPTGIRNAAALLDDMKAVLKECAKDNVKLAHTGEPIVKWPERVSREPTKRSSISALRRRRVRCKRCSACCRKECGDCQYCHDMRKFGGPGRMKKSCIMRQCLACLVCSVSDQIKWPLTCHLPEKVHLRILGFTCKYVFQDPAEGKVNKDLPSCWECPKCYQGKGSASEVYKTGFHLSFSVYNGSLFKCVSLLRCLDKRLWARIDLSSKRTVTPQTLTGIIKRQPVTLDLSWTNISKKQLNWLVGRLPGLKDLMLAGCSWSSISALCSSGCPLLRSLDLGYADGVKDLQIRDLVTPPGCDNRCQFRSMQCLRLAGLDISDSTLRLVIRHMPHLTKLDLSHCNVLTDHSINLLTAVGSSTRNTLTELNLGGCSKLTDACLKFLRRLSCISELDLRGCKGVSRKACEAFISELSVNTLYCLSDEKLIQRIS</sequence>
<dbReference type="GO" id="GO:0140680">
    <property type="term" value="F:histone H3K36me/H3K36me2 demethylase activity"/>
    <property type="evidence" value="ECO:0007669"/>
    <property type="project" value="UniProtKB-EC"/>
</dbReference>
<evidence type="ECO:0000256" key="2">
    <source>
        <dbReference type="ARBA" id="ARBA00004123"/>
    </source>
</evidence>
<dbReference type="Pfam" id="PF13516">
    <property type="entry name" value="LRR_6"/>
    <property type="match status" value="1"/>
</dbReference>
<comment type="catalytic activity">
    <reaction evidence="15">
        <text>N(6),N(6)-dimethyl-L-lysyl(36)-[histone H3] + 2 2-oxoglutarate + 2 O2 = L-lysyl(36)-[histone H3] + 2 formaldehyde + 2 succinate + 2 CO2</text>
        <dbReference type="Rhea" id="RHEA:42032"/>
        <dbReference type="Rhea" id="RHEA-COMP:9785"/>
        <dbReference type="Rhea" id="RHEA-COMP:9787"/>
        <dbReference type="ChEBI" id="CHEBI:15379"/>
        <dbReference type="ChEBI" id="CHEBI:16526"/>
        <dbReference type="ChEBI" id="CHEBI:16810"/>
        <dbReference type="ChEBI" id="CHEBI:16842"/>
        <dbReference type="ChEBI" id="CHEBI:29969"/>
        <dbReference type="ChEBI" id="CHEBI:30031"/>
        <dbReference type="ChEBI" id="CHEBI:61976"/>
        <dbReference type="EC" id="1.14.11.27"/>
    </reaction>
</comment>
<name>A0A8C7YUN5_9TELE</name>
<evidence type="ECO:0000256" key="5">
    <source>
        <dbReference type="ARBA" id="ARBA00022723"/>
    </source>
</evidence>
<dbReference type="EC" id="1.14.11.27" evidence="4"/>
<dbReference type="Gene3D" id="1.20.58.1360">
    <property type="match status" value="1"/>
</dbReference>
<dbReference type="PROSITE" id="PS51058">
    <property type="entry name" value="ZF_CXXC"/>
    <property type="match status" value="1"/>
</dbReference>
<reference evidence="19" key="1">
    <citation type="submission" date="2025-08" db="UniProtKB">
        <authorList>
            <consortium name="Ensembl"/>
        </authorList>
    </citation>
    <scope>IDENTIFICATION</scope>
</reference>
<keyword evidence="6 16" id="KW-0863">Zinc-finger</keyword>
<dbReference type="Gene3D" id="3.80.10.10">
    <property type="entry name" value="Ribonuclease Inhibitor"/>
    <property type="match status" value="2"/>
</dbReference>
<dbReference type="FunFam" id="2.60.120.650:FF:000005">
    <property type="entry name" value="lysine-specific demethylase 2A isoform X1"/>
    <property type="match status" value="1"/>
</dbReference>
<dbReference type="GO" id="GO:0003677">
    <property type="term" value="F:DNA binding"/>
    <property type="evidence" value="ECO:0007669"/>
    <property type="project" value="InterPro"/>
</dbReference>
<evidence type="ECO:0000256" key="3">
    <source>
        <dbReference type="ARBA" id="ARBA00008037"/>
    </source>
</evidence>
<dbReference type="PANTHER" id="PTHR23123">
    <property type="entry name" value="PHD/F-BOX CONTAINING PROTEIN"/>
    <property type="match status" value="1"/>
</dbReference>
<comment type="cofactor">
    <cofactor evidence="1">
        <name>Fe(2+)</name>
        <dbReference type="ChEBI" id="CHEBI:29033"/>
    </cofactor>
</comment>
<evidence type="ECO:0000256" key="8">
    <source>
        <dbReference type="ARBA" id="ARBA00022853"/>
    </source>
</evidence>
<keyword evidence="11" id="KW-0408">Iron</keyword>
<dbReference type="InterPro" id="IPR003347">
    <property type="entry name" value="JmjC_dom"/>
</dbReference>
<evidence type="ECO:0000313" key="19">
    <source>
        <dbReference type="Ensembl" id="ENSOSIP00000032424.1"/>
    </source>
</evidence>
<keyword evidence="7" id="KW-0862">Zinc</keyword>
<comment type="similarity">
    <text evidence="3">Belongs to the JHDM1 histone demethylase family.</text>
</comment>
<keyword evidence="14" id="KW-0539">Nucleus</keyword>
<keyword evidence="13" id="KW-0804">Transcription</keyword>
<dbReference type="GO" id="GO:0008270">
    <property type="term" value="F:zinc ion binding"/>
    <property type="evidence" value="ECO:0007669"/>
    <property type="project" value="UniProtKB-KW"/>
</dbReference>
<dbReference type="Pfam" id="PF02008">
    <property type="entry name" value="zf-CXXC"/>
    <property type="match status" value="1"/>
</dbReference>
<dbReference type="InterPro" id="IPR032675">
    <property type="entry name" value="LRR_dom_sf"/>
</dbReference>
<evidence type="ECO:0000256" key="7">
    <source>
        <dbReference type="ARBA" id="ARBA00022833"/>
    </source>
</evidence>
<evidence type="ECO:0000259" key="17">
    <source>
        <dbReference type="PROSITE" id="PS51058"/>
    </source>
</evidence>
<accession>A0A8C7YUN5</accession>
<dbReference type="Pfam" id="PF02373">
    <property type="entry name" value="JmjC"/>
    <property type="match status" value="1"/>
</dbReference>
<evidence type="ECO:0000256" key="13">
    <source>
        <dbReference type="ARBA" id="ARBA00023163"/>
    </source>
</evidence>
<evidence type="ECO:0000256" key="12">
    <source>
        <dbReference type="ARBA" id="ARBA00023015"/>
    </source>
</evidence>
<proteinExistence type="inferred from homology"/>
<dbReference type="InterPro" id="IPR001611">
    <property type="entry name" value="Leu-rich_rpt"/>
</dbReference>
<dbReference type="InterPro" id="IPR050690">
    <property type="entry name" value="JHDM1_Histone_Demethylase"/>
</dbReference>
<dbReference type="Proteomes" id="UP000694383">
    <property type="component" value="Unplaced"/>
</dbReference>
<dbReference type="AlphaFoldDB" id="A0A8C7YUN5"/>
<dbReference type="Gene3D" id="2.60.120.650">
    <property type="entry name" value="Cupin"/>
    <property type="match status" value="1"/>
</dbReference>
<dbReference type="PROSITE" id="PS51184">
    <property type="entry name" value="JMJC"/>
    <property type="match status" value="1"/>
</dbReference>
<comment type="subcellular location">
    <subcellularLocation>
        <location evidence="2">Nucleus</location>
    </subcellularLocation>
</comment>
<evidence type="ECO:0000313" key="20">
    <source>
        <dbReference type="Proteomes" id="UP000694383"/>
    </source>
</evidence>
<evidence type="ECO:0000256" key="16">
    <source>
        <dbReference type="PROSITE-ProRule" id="PRU00509"/>
    </source>
</evidence>
<keyword evidence="5" id="KW-0479">Metal-binding</keyword>
<dbReference type="Ensembl" id="ENSOSIT00000034183.1">
    <property type="protein sequence ID" value="ENSOSIP00000032424.1"/>
    <property type="gene ID" value="ENSOSIG00000015137.1"/>
</dbReference>
<dbReference type="InterPro" id="IPR041070">
    <property type="entry name" value="JHD"/>
</dbReference>
<dbReference type="GeneTree" id="ENSGT00940000155484"/>